<proteinExistence type="predicted"/>
<feature type="transmembrane region" description="Helical" evidence="6">
    <location>
        <begin position="412"/>
        <end position="429"/>
    </location>
</feature>
<evidence type="ECO:0000256" key="3">
    <source>
        <dbReference type="ARBA" id="ARBA00022692"/>
    </source>
</evidence>
<comment type="subcellular location">
    <subcellularLocation>
        <location evidence="1">Cell membrane</location>
        <topology evidence="1">Multi-pass membrane protein</topology>
    </subcellularLocation>
</comment>
<feature type="transmembrane region" description="Helical" evidence="6">
    <location>
        <begin position="475"/>
        <end position="508"/>
    </location>
</feature>
<feature type="transmembrane region" description="Helical" evidence="6">
    <location>
        <begin position="818"/>
        <end position="841"/>
    </location>
</feature>
<sequence>MSALMARLPVPLRFALRELRGGVKGFYVFLACLALGVAAVAAVGSVRLAISEGLAREGRAILGGDAEVEFTYRFPEPAERAWLHARTQAVSETVDFRSMVVADSPLTGQVERGLTQVRSVDAAYPLVGAVELSPPMALEEALGERDGRWGVALEPLLIERLGVAVGDAVRLGAQTYELRAAIDRVPDAAAGGLGLGPRTLVLTEALEGSQLLSPGSLYETEVRLALAPGDDPAALGRAFAQDFPDAGARWRDRSDPAPGVQRFVDRIGAFLILVGLAALAVGGVGVAAAVRSYLDEKTATIATLKTLGATGRTIFAVYLAQIGALAALGVAIGLLLGGVGPALIGPIFADSLPVPALFSIYARPMLEAALYGVLTALAFALWPLARAREVRAAALFRDVADPLKGWPATRDLLAIAALAALLVGSAVALSGAWLFAAWFAAGAIAALVVLWLAAQGLRRAALWGARRRAMRGRPALRLALASLAGPGGETVGAALSLGLGLTVLAAIGQVDHNLRQLVADELPSRSPAFFFVDIQNDQLGRFLETVERERVDSVETAPMLRGVVTRLDGVPAAEAEIDPDAAWVLRGDRGVSYAAARPEGAELTEGAWWAADYAGPPLVSFSDEHGRQLGLELGDTITVNVLGREITATVANFRRVDFRDMGINFLMILDPGAFQGAPHTHIATVYAPREAEGALLRAVGGAFANVTAVSVRDAITRVSDGLGQLAAAARWGAGVTLLTGLVVLIGAAAAGARRRTYEAAVLKTLGAARGRILASFALRAGLTGAAAGVVALAFGALAAWAVIVFVMDAAFSFSAASALAVVVGGALASLLAGLAFAWGPLSARPARVLRARE</sequence>
<dbReference type="PANTHER" id="PTHR30287:SF1">
    <property type="entry name" value="INNER MEMBRANE PROTEIN"/>
    <property type="match status" value="1"/>
</dbReference>
<dbReference type="GO" id="GO:0005886">
    <property type="term" value="C:plasma membrane"/>
    <property type="evidence" value="ECO:0007669"/>
    <property type="project" value="UniProtKB-SubCell"/>
</dbReference>
<feature type="transmembrane region" description="Helical" evidence="6">
    <location>
        <begin position="314"/>
        <end position="336"/>
    </location>
</feature>
<dbReference type="InterPro" id="IPR003838">
    <property type="entry name" value="ABC3_permease_C"/>
</dbReference>
<feature type="transmembrane region" description="Helical" evidence="6">
    <location>
        <begin position="435"/>
        <end position="454"/>
    </location>
</feature>
<feature type="transmembrane region" description="Helical" evidence="6">
    <location>
        <begin position="731"/>
        <end position="752"/>
    </location>
</feature>
<evidence type="ECO:0000259" key="7">
    <source>
        <dbReference type="Pfam" id="PF02687"/>
    </source>
</evidence>
<evidence type="ECO:0000313" key="9">
    <source>
        <dbReference type="Proteomes" id="UP000198703"/>
    </source>
</evidence>
<keyword evidence="9" id="KW-1185">Reference proteome</keyword>
<keyword evidence="2" id="KW-1003">Cell membrane</keyword>
<dbReference type="PANTHER" id="PTHR30287">
    <property type="entry name" value="MEMBRANE COMPONENT OF PREDICTED ABC SUPERFAMILY METABOLITE UPTAKE TRANSPORTER"/>
    <property type="match status" value="1"/>
</dbReference>
<keyword evidence="3 6" id="KW-0812">Transmembrane</keyword>
<dbReference type="EMBL" id="FNQM01000003">
    <property type="protein sequence ID" value="SEA17698.1"/>
    <property type="molecule type" value="Genomic_DNA"/>
</dbReference>
<gene>
    <name evidence="8" type="ORF">SAMN05444370_103349</name>
</gene>
<dbReference type="RefSeq" id="WP_245730954.1">
    <property type="nucleotide sequence ID" value="NZ_FNQM01000003.1"/>
</dbReference>
<protein>
    <submittedName>
        <fullName evidence="8">Putative ABC transport system permease protein</fullName>
    </submittedName>
</protein>
<organism evidence="8 9">
    <name type="scientific">Rubrimonas cliftonensis</name>
    <dbReference type="NCBI Taxonomy" id="89524"/>
    <lineage>
        <taxon>Bacteria</taxon>
        <taxon>Pseudomonadati</taxon>
        <taxon>Pseudomonadota</taxon>
        <taxon>Alphaproteobacteria</taxon>
        <taxon>Rhodobacterales</taxon>
        <taxon>Paracoccaceae</taxon>
        <taxon>Rubrimonas</taxon>
    </lineage>
</organism>
<evidence type="ECO:0000256" key="4">
    <source>
        <dbReference type="ARBA" id="ARBA00022989"/>
    </source>
</evidence>
<dbReference type="STRING" id="89524.SAMN05444370_103349"/>
<evidence type="ECO:0000256" key="6">
    <source>
        <dbReference type="SAM" id="Phobius"/>
    </source>
</evidence>
<dbReference type="Pfam" id="PF02687">
    <property type="entry name" value="FtsX"/>
    <property type="match status" value="2"/>
</dbReference>
<reference evidence="8 9" key="1">
    <citation type="submission" date="2016-10" db="EMBL/GenBank/DDBJ databases">
        <authorList>
            <person name="de Groot N.N."/>
        </authorList>
    </citation>
    <scope>NUCLEOTIDE SEQUENCE [LARGE SCALE GENOMIC DNA]</scope>
    <source>
        <strain evidence="8 9">DSM 15345</strain>
    </source>
</reference>
<evidence type="ECO:0000256" key="1">
    <source>
        <dbReference type="ARBA" id="ARBA00004651"/>
    </source>
</evidence>
<evidence type="ECO:0000313" key="8">
    <source>
        <dbReference type="EMBL" id="SEA17698.1"/>
    </source>
</evidence>
<accession>A0A1H3Z2L6</accession>
<keyword evidence="4 6" id="KW-1133">Transmembrane helix</keyword>
<name>A0A1H3Z2L6_9RHOB</name>
<feature type="transmembrane region" description="Helical" evidence="6">
    <location>
        <begin position="368"/>
        <end position="385"/>
    </location>
</feature>
<dbReference type="AlphaFoldDB" id="A0A1H3Z2L6"/>
<evidence type="ECO:0000256" key="5">
    <source>
        <dbReference type="ARBA" id="ARBA00023136"/>
    </source>
</evidence>
<keyword evidence="5 6" id="KW-0472">Membrane</keyword>
<feature type="transmembrane region" description="Helical" evidence="6">
    <location>
        <begin position="773"/>
        <end position="806"/>
    </location>
</feature>
<dbReference type="Proteomes" id="UP000198703">
    <property type="component" value="Unassembled WGS sequence"/>
</dbReference>
<feature type="domain" description="ABC3 transporter permease C-terminal" evidence="7">
    <location>
        <begin position="273"/>
        <end position="388"/>
    </location>
</feature>
<feature type="transmembrane region" description="Helical" evidence="6">
    <location>
        <begin position="270"/>
        <end position="294"/>
    </location>
</feature>
<evidence type="ECO:0000256" key="2">
    <source>
        <dbReference type="ARBA" id="ARBA00022475"/>
    </source>
</evidence>
<feature type="domain" description="ABC3 transporter permease C-terminal" evidence="7">
    <location>
        <begin position="734"/>
        <end position="839"/>
    </location>
</feature>
<feature type="transmembrane region" description="Helical" evidence="6">
    <location>
        <begin position="26"/>
        <end position="50"/>
    </location>
</feature>
<dbReference type="InterPro" id="IPR038766">
    <property type="entry name" value="Membrane_comp_ABC_pdt"/>
</dbReference>